<feature type="transmembrane region" description="Helical" evidence="2">
    <location>
        <begin position="9"/>
        <end position="28"/>
    </location>
</feature>
<dbReference type="PATRIC" id="fig|119224.3.peg.299"/>
<dbReference type="STRING" id="119224.AKK44_03850"/>
<feature type="region of interest" description="Disordered" evidence="1">
    <location>
        <begin position="158"/>
        <end position="230"/>
    </location>
</feature>
<reference evidence="3 4" key="1">
    <citation type="submission" date="2015-08" db="EMBL/GenBank/DDBJ databases">
        <title>Genome sequence of Streptococcus phocae subsp. phocae ATCC 51973T isolated from liver specimen obtained from seal.</title>
        <authorList>
            <person name="Avendano-Herrera R."/>
        </authorList>
    </citation>
    <scope>NUCLEOTIDE SEQUENCE [LARGE SCALE GENOMIC DNA]</scope>
    <source>
        <strain evidence="3 4">ATCC 51973</strain>
    </source>
</reference>
<dbReference type="AlphaFoldDB" id="A0A0N8FX97"/>
<name>A0A0N8FX97_9STRE</name>
<feature type="compositionally biased region" description="Pro residues" evidence="1">
    <location>
        <begin position="171"/>
        <end position="205"/>
    </location>
</feature>
<protein>
    <submittedName>
        <fullName evidence="3">Uncharacterized protein</fullName>
    </submittedName>
</protein>
<evidence type="ECO:0000256" key="2">
    <source>
        <dbReference type="SAM" id="Phobius"/>
    </source>
</evidence>
<gene>
    <name evidence="3" type="ORF">AKK44_03850</name>
</gene>
<keyword evidence="2" id="KW-1133">Transmembrane helix</keyword>
<comment type="caution">
    <text evidence="3">The sequence shown here is derived from an EMBL/GenBank/DDBJ whole genome shotgun (WGS) entry which is preliminary data.</text>
</comment>
<accession>A0A0N8FX97</accession>
<keyword evidence="4" id="KW-1185">Reference proteome</keyword>
<keyword evidence="2" id="KW-0472">Membrane</keyword>
<evidence type="ECO:0000313" key="4">
    <source>
        <dbReference type="Proteomes" id="UP000049578"/>
    </source>
</evidence>
<evidence type="ECO:0000256" key="1">
    <source>
        <dbReference type="SAM" id="MobiDB-lite"/>
    </source>
</evidence>
<dbReference type="Proteomes" id="UP000049578">
    <property type="component" value="Unassembled WGS sequence"/>
</dbReference>
<sequence>MQNKSKESLYLALCLLVITLAGGGYLMFGSFNQPQKNTPTNHKQQLALQQAKQLLKEAEENPSPKTIKKAQESINAIRNTRTQKTFNKRLSAIQSELSRETVATDAVKATQTSPSQGLKETAQKIIDGVKNQKKKAELQALLDAIVINPENAEVDAQIPEQAPPSTNRPAPVSPTPNPTPNPVPAPPVPPAPRDVPKTPEVPPVAEPENSTPQTPPTETLQESTPIPPAD</sequence>
<keyword evidence="2" id="KW-0812">Transmembrane</keyword>
<dbReference type="EMBL" id="LHQM01000012">
    <property type="protein sequence ID" value="KPJ22523.1"/>
    <property type="molecule type" value="Genomic_DNA"/>
</dbReference>
<proteinExistence type="predicted"/>
<organism evidence="3 4">
    <name type="scientific">Streptococcus phocae</name>
    <dbReference type="NCBI Taxonomy" id="119224"/>
    <lineage>
        <taxon>Bacteria</taxon>
        <taxon>Bacillati</taxon>
        <taxon>Bacillota</taxon>
        <taxon>Bacilli</taxon>
        <taxon>Lactobacillales</taxon>
        <taxon>Streptococcaceae</taxon>
        <taxon>Streptococcus</taxon>
    </lineage>
</organism>
<evidence type="ECO:0000313" key="3">
    <source>
        <dbReference type="EMBL" id="KPJ22523.1"/>
    </source>
</evidence>
<feature type="compositionally biased region" description="Low complexity" evidence="1">
    <location>
        <begin position="210"/>
        <end position="224"/>
    </location>
</feature>
<dbReference type="RefSeq" id="WP_054278599.1">
    <property type="nucleotide sequence ID" value="NZ_LHQM01000012.1"/>
</dbReference>